<dbReference type="OrthoDB" id="2286242at2759"/>
<feature type="region of interest" description="Disordered" evidence="5">
    <location>
        <begin position="1"/>
        <end position="40"/>
    </location>
</feature>
<organism evidence="6 7">
    <name type="scientific">Paramuricea clavata</name>
    <name type="common">Red gorgonian</name>
    <name type="synonym">Violescent sea-whip</name>
    <dbReference type="NCBI Taxonomy" id="317549"/>
    <lineage>
        <taxon>Eukaryota</taxon>
        <taxon>Metazoa</taxon>
        <taxon>Cnidaria</taxon>
        <taxon>Anthozoa</taxon>
        <taxon>Octocorallia</taxon>
        <taxon>Malacalcyonacea</taxon>
        <taxon>Plexauridae</taxon>
        <taxon>Paramuricea</taxon>
    </lineage>
</organism>
<dbReference type="CDD" id="cd05481">
    <property type="entry name" value="retropepsin_like_LTR_1"/>
    <property type="match status" value="1"/>
</dbReference>
<accession>A0A6S7KI95</accession>
<reference evidence="6" key="1">
    <citation type="submission" date="2020-04" db="EMBL/GenBank/DDBJ databases">
        <authorList>
            <person name="Alioto T."/>
            <person name="Alioto T."/>
            <person name="Gomez Garrido J."/>
        </authorList>
    </citation>
    <scope>NUCLEOTIDE SEQUENCE</scope>
    <source>
        <strain evidence="6">A484AB</strain>
    </source>
</reference>
<dbReference type="GO" id="GO:0004519">
    <property type="term" value="F:endonuclease activity"/>
    <property type="evidence" value="ECO:0007669"/>
    <property type="project" value="UniProtKB-KW"/>
</dbReference>
<dbReference type="InterPro" id="IPR021109">
    <property type="entry name" value="Peptidase_aspartic_dom_sf"/>
</dbReference>
<keyword evidence="4" id="KW-0378">Hydrolase</keyword>
<evidence type="ECO:0000256" key="4">
    <source>
        <dbReference type="ARBA" id="ARBA00022759"/>
    </source>
</evidence>
<dbReference type="AlphaFoldDB" id="A0A6S7KI95"/>
<evidence type="ECO:0000313" key="6">
    <source>
        <dbReference type="EMBL" id="CAB4041800.1"/>
    </source>
</evidence>
<dbReference type="PANTHER" id="PTHR37984:SF5">
    <property type="entry name" value="PROTEIN NYNRIN-LIKE"/>
    <property type="match status" value="1"/>
</dbReference>
<keyword evidence="4" id="KW-0255">Endonuclease</keyword>
<keyword evidence="3" id="KW-0540">Nuclease</keyword>
<dbReference type="InterPro" id="IPR050951">
    <property type="entry name" value="Retrovirus_Pol_polyprotein"/>
</dbReference>
<evidence type="ECO:0000313" key="7">
    <source>
        <dbReference type="Proteomes" id="UP001152795"/>
    </source>
</evidence>
<dbReference type="PANTHER" id="PTHR37984">
    <property type="entry name" value="PROTEIN CBG26694"/>
    <property type="match status" value="1"/>
</dbReference>
<evidence type="ECO:0000256" key="1">
    <source>
        <dbReference type="ARBA" id="ARBA00022679"/>
    </source>
</evidence>
<dbReference type="GO" id="GO:0016779">
    <property type="term" value="F:nucleotidyltransferase activity"/>
    <property type="evidence" value="ECO:0007669"/>
    <property type="project" value="UniProtKB-KW"/>
</dbReference>
<protein>
    <submittedName>
        <fullName evidence="6">Transposon Ty3-G Gag-Pol poly</fullName>
    </submittedName>
</protein>
<evidence type="ECO:0000256" key="2">
    <source>
        <dbReference type="ARBA" id="ARBA00022695"/>
    </source>
</evidence>
<comment type="caution">
    <text evidence="6">The sequence shown here is derived from an EMBL/GenBank/DDBJ whole genome shotgun (WGS) entry which is preliminary data.</text>
</comment>
<dbReference type="SUPFAM" id="SSF50630">
    <property type="entry name" value="Acid proteases"/>
    <property type="match status" value="1"/>
</dbReference>
<feature type="compositionally biased region" description="Basic and acidic residues" evidence="5">
    <location>
        <begin position="1"/>
        <end position="38"/>
    </location>
</feature>
<evidence type="ECO:0000256" key="5">
    <source>
        <dbReference type="SAM" id="MobiDB-lite"/>
    </source>
</evidence>
<dbReference type="Proteomes" id="UP001152795">
    <property type="component" value="Unassembled WGS sequence"/>
</dbReference>
<keyword evidence="7" id="KW-1185">Reference proteome</keyword>
<keyword evidence="2" id="KW-0548">Nucleotidyltransferase</keyword>
<gene>
    <name evidence="6" type="ORF">PACLA_8A046931</name>
</gene>
<dbReference type="EMBL" id="CACRXK020028960">
    <property type="protein sequence ID" value="CAB4041800.1"/>
    <property type="molecule type" value="Genomic_DNA"/>
</dbReference>
<proteinExistence type="predicted"/>
<keyword evidence="1" id="KW-0808">Transferase</keyword>
<dbReference type="Gene3D" id="2.40.70.10">
    <property type="entry name" value="Acid Proteases"/>
    <property type="match status" value="1"/>
</dbReference>
<evidence type="ECO:0000256" key="3">
    <source>
        <dbReference type="ARBA" id="ARBA00022722"/>
    </source>
</evidence>
<name>A0A6S7KI95_PARCT</name>
<sequence length="299" mass="34367">MSQTEDIHAVRMKRDGKKDKGDQRGRTKGLTQERKQPEQKQPSILKCKYCGKTHRRIKEECPAWGKKCLKCHKANHFASQCRSKQGSEKGNFHGVGELFESEDEGAEYVDYVLTVQRKSDRSVTENKFPKRIFAHMVLNETSVKFQLDSGATVNVLPLQLYRDIFNDPKLVHLKKTQTTLVMFNKSKMNVLGKLKTMTINPRNEMKHAVEFVVVNEDYKPLLGFETIQKFELMTVNTENVMSVRSHSGINPKSFRNQHERNPTFVRSHSEVNRKSVQSLDVDNDFASMPCSMALDLCIV</sequence>